<evidence type="ECO:0000256" key="8">
    <source>
        <dbReference type="RuleBase" id="RU000384"/>
    </source>
</evidence>
<comment type="cofactor">
    <cofactor evidence="1">
        <name>Mg(2+)</name>
        <dbReference type="ChEBI" id="CHEBI:18420"/>
    </cofactor>
</comment>
<dbReference type="PANTHER" id="PTHR43785:SF3">
    <property type="entry name" value="GS CATALYTIC DOMAIN-CONTAINING PROTEIN"/>
    <property type="match status" value="1"/>
</dbReference>
<dbReference type="Gene3D" id="3.30.590.10">
    <property type="entry name" value="Glutamine synthetase/guanido kinase, catalytic domain"/>
    <property type="match status" value="1"/>
</dbReference>
<evidence type="ECO:0000313" key="10">
    <source>
        <dbReference type="EMBL" id="SDX24554.1"/>
    </source>
</evidence>
<evidence type="ECO:0000259" key="9">
    <source>
        <dbReference type="PROSITE" id="PS51987"/>
    </source>
</evidence>
<keyword evidence="11" id="KW-1185">Reference proteome</keyword>
<dbReference type="Gene3D" id="3.10.20.70">
    <property type="entry name" value="Glutamine synthetase, N-terminal domain"/>
    <property type="match status" value="1"/>
</dbReference>
<dbReference type="Proteomes" id="UP000199118">
    <property type="component" value="Unassembled WGS sequence"/>
</dbReference>
<dbReference type="AlphaFoldDB" id="A0A1H3A5T0"/>
<keyword evidence="4" id="KW-0547">Nucleotide-binding</keyword>
<dbReference type="STRING" id="356660.SAMN05444336_10455"/>
<dbReference type="GO" id="GO:0004356">
    <property type="term" value="F:glutamine synthetase activity"/>
    <property type="evidence" value="ECO:0007669"/>
    <property type="project" value="InterPro"/>
</dbReference>
<dbReference type="FunFam" id="3.30.590.10:FF:000005">
    <property type="entry name" value="Probable glutamine synthetase"/>
    <property type="match status" value="1"/>
</dbReference>
<evidence type="ECO:0000256" key="7">
    <source>
        <dbReference type="PROSITE-ProRule" id="PRU01331"/>
    </source>
</evidence>
<organism evidence="10 11">
    <name type="scientific">Albimonas donghaensis</name>
    <dbReference type="NCBI Taxonomy" id="356660"/>
    <lineage>
        <taxon>Bacteria</taxon>
        <taxon>Pseudomonadati</taxon>
        <taxon>Pseudomonadota</taxon>
        <taxon>Alphaproteobacteria</taxon>
        <taxon>Rhodobacterales</taxon>
        <taxon>Paracoccaceae</taxon>
        <taxon>Albimonas</taxon>
    </lineage>
</organism>
<dbReference type="SMART" id="SM01230">
    <property type="entry name" value="Gln-synt_C"/>
    <property type="match status" value="1"/>
</dbReference>
<dbReference type="GO" id="GO:0005524">
    <property type="term" value="F:ATP binding"/>
    <property type="evidence" value="ECO:0007669"/>
    <property type="project" value="UniProtKB-KW"/>
</dbReference>
<keyword evidence="5" id="KW-0067">ATP-binding</keyword>
<evidence type="ECO:0000256" key="3">
    <source>
        <dbReference type="ARBA" id="ARBA00022598"/>
    </source>
</evidence>
<dbReference type="RefSeq" id="WP_092682223.1">
    <property type="nucleotide sequence ID" value="NZ_FNMZ01000004.1"/>
</dbReference>
<evidence type="ECO:0000256" key="1">
    <source>
        <dbReference type="ARBA" id="ARBA00001946"/>
    </source>
</evidence>
<evidence type="ECO:0000256" key="4">
    <source>
        <dbReference type="ARBA" id="ARBA00022741"/>
    </source>
</evidence>
<evidence type="ECO:0000256" key="5">
    <source>
        <dbReference type="ARBA" id="ARBA00022840"/>
    </source>
</evidence>
<dbReference type="OrthoDB" id="9807095at2"/>
<proteinExistence type="inferred from homology"/>
<evidence type="ECO:0000256" key="6">
    <source>
        <dbReference type="ARBA" id="ARBA00022842"/>
    </source>
</evidence>
<dbReference type="EMBL" id="FNMZ01000004">
    <property type="protein sequence ID" value="SDX24554.1"/>
    <property type="molecule type" value="Genomic_DNA"/>
</dbReference>
<dbReference type="SUPFAM" id="SSF55931">
    <property type="entry name" value="Glutamine synthetase/guanido kinase"/>
    <property type="match status" value="1"/>
</dbReference>
<comment type="similarity">
    <text evidence="2 7 8">Belongs to the glutamine synthetase family.</text>
</comment>
<dbReference type="GO" id="GO:0006598">
    <property type="term" value="P:polyamine catabolic process"/>
    <property type="evidence" value="ECO:0007669"/>
    <property type="project" value="TreeGrafter"/>
</dbReference>
<evidence type="ECO:0000313" key="11">
    <source>
        <dbReference type="Proteomes" id="UP000199118"/>
    </source>
</evidence>
<dbReference type="GO" id="GO:0006542">
    <property type="term" value="P:glutamine biosynthetic process"/>
    <property type="evidence" value="ECO:0007669"/>
    <property type="project" value="InterPro"/>
</dbReference>
<dbReference type="PANTHER" id="PTHR43785">
    <property type="entry name" value="GAMMA-GLUTAMYLPUTRESCINE SYNTHETASE"/>
    <property type="match status" value="1"/>
</dbReference>
<name>A0A1H3A5T0_9RHOB</name>
<accession>A0A1H3A5T0</accession>
<protein>
    <submittedName>
        <fullName evidence="10">L-glutamine synthetase</fullName>
    </submittedName>
</protein>
<keyword evidence="3" id="KW-0436">Ligase</keyword>
<dbReference type="Pfam" id="PF00120">
    <property type="entry name" value="Gln-synt_C"/>
    <property type="match status" value="1"/>
</dbReference>
<dbReference type="InterPro" id="IPR036651">
    <property type="entry name" value="Gln_synt_N_sf"/>
</dbReference>
<evidence type="ECO:0000256" key="2">
    <source>
        <dbReference type="ARBA" id="ARBA00009897"/>
    </source>
</evidence>
<sequence>MSKLAPEISLAVSPELDTPDLQSLRDWIRAHRVEEIECVTPDFAGIARGKVMPASKFLRESEIRLPVSIYFAVITGEYADVDHPELYSDGDITLVPDLTTARAVPWAGEASLQIIHDVVDRHGVPIPFAPREVLRRVLRAYEAKGWTPVVAPELEFYLTKPNTDPDYPLEPPVGRSGRQSTGSQAFSLSAVDEYDAVIEHIYDYAEAQGLEIDTIIQEAGAAQLEVNMMHGDAMKLADQVFLFKRLIREAALRCGSYATFMAKPMARQPGSAMHIHQSVLDRDGNNIFTAPDGEASPLFEAFIGGQQKYLPACSALTAPYVNSYRRLVKYMSAPVNLEWGYDNRSTGLRAPRSDPRARRVENRLTGADANPYLALAGSLAAGLIGMEEGTAPRPPVTGGAYDNARDIPYSLLEAVDLLQSCEPMAELLGRDFVKLYGTLKQFEYDQFMTVISPWEREHLLLNV</sequence>
<dbReference type="InterPro" id="IPR008146">
    <property type="entry name" value="Gln_synth_cat_dom"/>
</dbReference>
<dbReference type="PROSITE" id="PS00181">
    <property type="entry name" value="GLNA_ATP"/>
    <property type="match status" value="1"/>
</dbReference>
<dbReference type="InterPro" id="IPR014746">
    <property type="entry name" value="Gln_synth/guanido_kin_cat_dom"/>
</dbReference>
<dbReference type="InterPro" id="IPR027303">
    <property type="entry name" value="Gln_synth_gly_rich_site"/>
</dbReference>
<feature type="domain" description="GS catalytic" evidence="9">
    <location>
        <begin position="130"/>
        <end position="463"/>
    </location>
</feature>
<keyword evidence="6" id="KW-0460">Magnesium</keyword>
<reference evidence="10 11" key="1">
    <citation type="submission" date="2016-10" db="EMBL/GenBank/DDBJ databases">
        <authorList>
            <person name="de Groot N.N."/>
        </authorList>
    </citation>
    <scope>NUCLEOTIDE SEQUENCE [LARGE SCALE GENOMIC DNA]</scope>
    <source>
        <strain evidence="10 11">DSM 17890</strain>
    </source>
</reference>
<dbReference type="PROSITE" id="PS51987">
    <property type="entry name" value="GS_CATALYTIC"/>
    <property type="match status" value="1"/>
</dbReference>
<gene>
    <name evidence="10" type="ORF">SAMN05444336_10455</name>
</gene>
<dbReference type="SUPFAM" id="SSF54368">
    <property type="entry name" value="Glutamine synthetase, N-terminal domain"/>
    <property type="match status" value="1"/>
</dbReference>